<dbReference type="GO" id="GO:0016757">
    <property type="term" value="F:glycosyltransferase activity"/>
    <property type="evidence" value="ECO:0007669"/>
    <property type="project" value="UniProtKB-KW"/>
</dbReference>
<dbReference type="SUPFAM" id="SSF53448">
    <property type="entry name" value="Nucleotide-diphospho-sugar transferases"/>
    <property type="match status" value="1"/>
</dbReference>
<feature type="transmembrane region" description="Helical" evidence="4">
    <location>
        <begin position="306"/>
        <end position="325"/>
    </location>
</feature>
<dbReference type="InterPro" id="IPR001173">
    <property type="entry name" value="Glyco_trans_2-like"/>
</dbReference>
<evidence type="ECO:0000313" key="6">
    <source>
        <dbReference type="EMBL" id="PWJ43697.1"/>
    </source>
</evidence>
<feature type="transmembrane region" description="Helical" evidence="4">
    <location>
        <begin position="280"/>
        <end position="300"/>
    </location>
</feature>
<accession>A0A316A1X8</accession>
<dbReference type="AlphaFoldDB" id="A0A316A1X8"/>
<evidence type="ECO:0000256" key="4">
    <source>
        <dbReference type="SAM" id="Phobius"/>
    </source>
</evidence>
<evidence type="ECO:0000256" key="3">
    <source>
        <dbReference type="ARBA" id="ARBA00022679"/>
    </source>
</evidence>
<feature type="transmembrane region" description="Helical" evidence="4">
    <location>
        <begin position="337"/>
        <end position="357"/>
    </location>
</feature>
<keyword evidence="2" id="KW-0328">Glycosyltransferase</keyword>
<evidence type="ECO:0000313" key="7">
    <source>
        <dbReference type="Proteomes" id="UP000245535"/>
    </source>
</evidence>
<organism evidence="6 7">
    <name type="scientific">Sediminitomix flava</name>
    <dbReference type="NCBI Taxonomy" id="379075"/>
    <lineage>
        <taxon>Bacteria</taxon>
        <taxon>Pseudomonadati</taxon>
        <taxon>Bacteroidota</taxon>
        <taxon>Cytophagia</taxon>
        <taxon>Cytophagales</taxon>
        <taxon>Flammeovirgaceae</taxon>
        <taxon>Sediminitomix</taxon>
    </lineage>
</organism>
<keyword evidence="7" id="KW-1185">Reference proteome</keyword>
<dbReference type="Pfam" id="PF00535">
    <property type="entry name" value="Glycos_transf_2"/>
    <property type="match status" value="1"/>
</dbReference>
<dbReference type="InterPro" id="IPR029044">
    <property type="entry name" value="Nucleotide-diphossugar_trans"/>
</dbReference>
<evidence type="ECO:0000259" key="5">
    <source>
        <dbReference type="Pfam" id="PF00535"/>
    </source>
</evidence>
<name>A0A316A1X8_SEDFL</name>
<feature type="domain" description="Glycosyltransferase 2-like" evidence="5">
    <location>
        <begin position="42"/>
        <end position="209"/>
    </location>
</feature>
<reference evidence="6 7" key="1">
    <citation type="submission" date="2018-03" db="EMBL/GenBank/DDBJ databases">
        <title>Genomic Encyclopedia of Archaeal and Bacterial Type Strains, Phase II (KMG-II): from individual species to whole genera.</title>
        <authorList>
            <person name="Goeker M."/>
        </authorList>
    </citation>
    <scope>NUCLEOTIDE SEQUENCE [LARGE SCALE GENOMIC DNA]</scope>
    <source>
        <strain evidence="6 7">DSM 28229</strain>
    </source>
</reference>
<dbReference type="PANTHER" id="PTHR43630:SF1">
    <property type="entry name" value="POLY-BETA-1,6-N-ACETYL-D-GLUCOSAMINE SYNTHASE"/>
    <property type="match status" value="1"/>
</dbReference>
<evidence type="ECO:0000256" key="2">
    <source>
        <dbReference type="ARBA" id="ARBA00022676"/>
    </source>
</evidence>
<keyword evidence="4" id="KW-0812">Transmembrane</keyword>
<dbReference type="RefSeq" id="WP_109615238.1">
    <property type="nucleotide sequence ID" value="NZ_QGDO01000001.1"/>
</dbReference>
<evidence type="ECO:0000256" key="1">
    <source>
        <dbReference type="ARBA" id="ARBA00006739"/>
    </source>
</evidence>
<dbReference type="EMBL" id="QGDO01000001">
    <property type="protein sequence ID" value="PWJ43697.1"/>
    <property type="molecule type" value="Genomic_DNA"/>
</dbReference>
<comment type="caution">
    <text evidence="6">The sequence shown here is derived from an EMBL/GenBank/DDBJ whole genome shotgun (WGS) entry which is preliminary data.</text>
</comment>
<dbReference type="Gene3D" id="3.90.550.10">
    <property type="entry name" value="Spore Coat Polysaccharide Biosynthesis Protein SpsA, Chain A"/>
    <property type="match status" value="1"/>
</dbReference>
<feature type="transmembrane region" description="Helical" evidence="4">
    <location>
        <begin position="6"/>
        <end position="26"/>
    </location>
</feature>
<protein>
    <submittedName>
        <fullName evidence="6">Cellulose synthase/poly-beta-1,6-N-acetylglucosamine synthase-like glycosyltransferase</fullName>
    </submittedName>
</protein>
<dbReference type="PANTHER" id="PTHR43630">
    <property type="entry name" value="POLY-BETA-1,6-N-ACETYL-D-GLUCOSAMINE SYNTHASE"/>
    <property type="match status" value="1"/>
</dbReference>
<dbReference type="Proteomes" id="UP000245535">
    <property type="component" value="Unassembled WGS sequence"/>
</dbReference>
<proteinExistence type="inferred from homology"/>
<keyword evidence="4" id="KW-0472">Membrane</keyword>
<comment type="similarity">
    <text evidence="1">Belongs to the glycosyltransferase 2 family.</text>
</comment>
<dbReference type="OrthoDB" id="9800276at2"/>
<sequence>MIELVSYLFFFSLGIQILFWIVTLFTPFKDEKYTSQNTEGVSIIIAARNEYHNLRTFIPKILEQNHPQFEVIIANDRSTDNSSEILRSFEEKYANFHYVEIENQHSDIVPKKYALSTAIAKASYNTLLFTDADCIPASNSWIQEMSDGYQNDNDQIVLGIGRYFSEDGFLNRVIQFETLWTAIHYITFAILGKPYMGVGRNLSFRKDVFNTSEGYGKHKKILSGDDDLLINRIATAKNTRIRVNPNAHTISVPKSSWHEWLKQKKRHLSVGKYYKMADKIILAGLSFSHLTSCLSLILLFFHKINPIVICLLFGIRLCLVTLVIKRRGEYLDMPMKIWEICIFDFLFPFYQTSIGIISQLTKKIIWK</sequence>
<keyword evidence="4" id="KW-1133">Transmembrane helix</keyword>
<keyword evidence="3 6" id="KW-0808">Transferase</keyword>
<gene>
    <name evidence="6" type="ORF">BC781_10143</name>
</gene>